<dbReference type="InterPro" id="IPR045459">
    <property type="entry name" value="DUF5908"/>
</dbReference>
<dbReference type="Pfam" id="PF19265">
    <property type="entry name" value="DUF5908"/>
    <property type="match status" value="1"/>
</dbReference>
<feature type="compositionally biased region" description="Polar residues" evidence="1">
    <location>
        <begin position="13"/>
        <end position="27"/>
    </location>
</feature>
<dbReference type="Proteomes" id="UP001597387">
    <property type="component" value="Unassembled WGS sequence"/>
</dbReference>
<keyword evidence="3" id="KW-1185">Reference proteome</keyword>
<evidence type="ECO:0000313" key="3">
    <source>
        <dbReference type="Proteomes" id="UP001597387"/>
    </source>
</evidence>
<sequence length="57" mass="6472">MPLEIKELHIRVTVNQPQPETDSSPAAQKSEGKPDDQALIQQCVEQVLEIFNNKTER</sequence>
<reference evidence="3" key="1">
    <citation type="journal article" date="2019" name="Int. J. Syst. Evol. Microbiol.">
        <title>The Global Catalogue of Microorganisms (GCM) 10K type strain sequencing project: providing services to taxonomists for standard genome sequencing and annotation.</title>
        <authorList>
            <consortium name="The Broad Institute Genomics Platform"/>
            <consortium name="The Broad Institute Genome Sequencing Center for Infectious Disease"/>
            <person name="Wu L."/>
            <person name="Ma J."/>
        </authorList>
    </citation>
    <scope>NUCLEOTIDE SEQUENCE [LARGE SCALE GENOMIC DNA]</scope>
    <source>
        <strain evidence="3">KCTC 42217</strain>
    </source>
</reference>
<name>A0ABW4ZND4_9SPHI</name>
<dbReference type="EMBL" id="JBHUHZ010000002">
    <property type="protein sequence ID" value="MFD2163341.1"/>
    <property type="molecule type" value="Genomic_DNA"/>
</dbReference>
<accession>A0ABW4ZND4</accession>
<gene>
    <name evidence="2" type="ORF">ACFSJU_13120</name>
</gene>
<feature type="region of interest" description="Disordered" evidence="1">
    <location>
        <begin position="9"/>
        <end position="36"/>
    </location>
</feature>
<comment type="caution">
    <text evidence="2">The sequence shown here is derived from an EMBL/GenBank/DDBJ whole genome shotgun (WGS) entry which is preliminary data.</text>
</comment>
<proteinExistence type="predicted"/>
<evidence type="ECO:0000256" key="1">
    <source>
        <dbReference type="SAM" id="MobiDB-lite"/>
    </source>
</evidence>
<dbReference type="RefSeq" id="WP_255901049.1">
    <property type="nucleotide sequence ID" value="NZ_JAFMZO010000002.1"/>
</dbReference>
<organism evidence="2 3">
    <name type="scientific">Paradesertivirga mongoliensis</name>
    <dbReference type="NCBI Taxonomy" id="2100740"/>
    <lineage>
        <taxon>Bacteria</taxon>
        <taxon>Pseudomonadati</taxon>
        <taxon>Bacteroidota</taxon>
        <taxon>Sphingobacteriia</taxon>
        <taxon>Sphingobacteriales</taxon>
        <taxon>Sphingobacteriaceae</taxon>
        <taxon>Paradesertivirga</taxon>
    </lineage>
</organism>
<evidence type="ECO:0000313" key="2">
    <source>
        <dbReference type="EMBL" id="MFD2163341.1"/>
    </source>
</evidence>
<protein>
    <submittedName>
        <fullName evidence="2">DUF5908 family protein</fullName>
    </submittedName>
</protein>